<evidence type="ECO:0000313" key="15">
    <source>
        <dbReference type="Proteomes" id="UP000094707"/>
    </source>
</evidence>
<evidence type="ECO:0000256" key="1">
    <source>
        <dbReference type="ARBA" id="ARBA00001947"/>
    </source>
</evidence>
<dbReference type="OrthoDB" id="86131at2157"/>
<dbReference type="GeneID" id="30412709"/>
<reference evidence="14 15" key="1">
    <citation type="submission" date="2016-08" db="EMBL/GenBank/DDBJ databases">
        <authorList>
            <person name="Seilhamer J.J."/>
        </authorList>
    </citation>
    <scope>NUCLEOTIDE SEQUENCE [LARGE SCALE GENOMIC DNA]</scope>
    <source>
        <strain evidence="14">Buetzberg</strain>
    </source>
</reference>
<evidence type="ECO:0000256" key="4">
    <source>
        <dbReference type="ARBA" id="ARBA00022475"/>
    </source>
</evidence>
<feature type="transmembrane region" description="Helical" evidence="13">
    <location>
        <begin position="38"/>
        <end position="59"/>
    </location>
</feature>
<dbReference type="STRING" id="118062.MCBB_1871"/>
<sequence length="209" mass="22754">MVKFTAHEVRDIIISMTVIAAIFAYLFSMGSSNILESVMYLIPATFIAVGLGFVLHELAHKFVAIHYGFQAEFRMWIQGLLLAIITAAFGFVFAAPGAVYIQGEYISKEENGKISIAGPLTNICLAILFMTLLPMVSTSPTDILSYEISTIIILGFAINSFLAFFNLVPVAILDGAKVIKWNPVIWGIVTVVALILTVKAFLTLQGMGI</sequence>
<evidence type="ECO:0000256" key="7">
    <source>
        <dbReference type="ARBA" id="ARBA00022723"/>
    </source>
</evidence>
<evidence type="ECO:0000256" key="9">
    <source>
        <dbReference type="ARBA" id="ARBA00022833"/>
    </source>
</evidence>
<dbReference type="CDD" id="cd06158">
    <property type="entry name" value="S2P-M50_like_1"/>
    <property type="match status" value="1"/>
</dbReference>
<keyword evidence="6 13" id="KW-0812">Transmembrane</keyword>
<dbReference type="GO" id="GO:0006508">
    <property type="term" value="P:proteolysis"/>
    <property type="evidence" value="ECO:0007669"/>
    <property type="project" value="UniProtKB-KW"/>
</dbReference>
<keyword evidence="7" id="KW-0479">Metal-binding</keyword>
<accession>A0A1D3L4M0</accession>
<organism evidence="14 15">
    <name type="scientific">Methanobacterium congolense</name>
    <dbReference type="NCBI Taxonomy" id="118062"/>
    <lineage>
        <taxon>Archaea</taxon>
        <taxon>Methanobacteriati</taxon>
        <taxon>Methanobacteriota</taxon>
        <taxon>Methanomada group</taxon>
        <taxon>Methanobacteria</taxon>
        <taxon>Methanobacteriales</taxon>
        <taxon>Methanobacteriaceae</taxon>
        <taxon>Methanobacterium</taxon>
    </lineage>
</organism>
<dbReference type="Proteomes" id="UP000094707">
    <property type="component" value="Chromosome I"/>
</dbReference>
<keyword evidence="8 14" id="KW-0378">Hydrolase</keyword>
<dbReference type="EMBL" id="LT607756">
    <property type="protein sequence ID" value="SCG86420.1"/>
    <property type="molecule type" value="Genomic_DNA"/>
</dbReference>
<evidence type="ECO:0000313" key="14">
    <source>
        <dbReference type="EMBL" id="SCG86420.1"/>
    </source>
</evidence>
<dbReference type="KEGG" id="mcub:MCBB_1871"/>
<evidence type="ECO:0000256" key="13">
    <source>
        <dbReference type="SAM" id="Phobius"/>
    </source>
</evidence>
<dbReference type="RefSeq" id="WP_071907486.1">
    <property type="nucleotide sequence ID" value="NZ_LT607756.1"/>
</dbReference>
<dbReference type="GO" id="GO:0008237">
    <property type="term" value="F:metallopeptidase activity"/>
    <property type="evidence" value="ECO:0007669"/>
    <property type="project" value="UniProtKB-KW"/>
</dbReference>
<gene>
    <name evidence="14" type="ORF">MCBB_1871</name>
</gene>
<feature type="transmembrane region" description="Helical" evidence="13">
    <location>
        <begin position="148"/>
        <end position="172"/>
    </location>
</feature>
<evidence type="ECO:0000256" key="8">
    <source>
        <dbReference type="ARBA" id="ARBA00022801"/>
    </source>
</evidence>
<evidence type="ECO:0000256" key="12">
    <source>
        <dbReference type="ARBA" id="ARBA00023136"/>
    </source>
</evidence>
<evidence type="ECO:0000256" key="3">
    <source>
        <dbReference type="ARBA" id="ARBA00007931"/>
    </source>
</evidence>
<name>A0A1D3L4M0_9EURY</name>
<protein>
    <submittedName>
        <fullName evidence="14">Putative zinc metalloprotease MJ0611</fullName>
        <ecNumber evidence="14">3.4.24.-</ecNumber>
    </submittedName>
</protein>
<keyword evidence="10 13" id="KW-1133">Transmembrane helix</keyword>
<dbReference type="AlphaFoldDB" id="A0A1D3L4M0"/>
<feature type="transmembrane region" description="Helical" evidence="13">
    <location>
        <begin position="80"/>
        <end position="102"/>
    </location>
</feature>
<evidence type="ECO:0000256" key="10">
    <source>
        <dbReference type="ARBA" id="ARBA00022989"/>
    </source>
</evidence>
<keyword evidence="9" id="KW-0862">Zinc</keyword>
<dbReference type="InterPro" id="IPR052348">
    <property type="entry name" value="Metallopeptidase_M50B"/>
</dbReference>
<keyword evidence="5 14" id="KW-0645">Protease</keyword>
<dbReference type="PANTHER" id="PTHR35864:SF1">
    <property type="entry name" value="ZINC METALLOPROTEASE YWHC-RELATED"/>
    <property type="match status" value="1"/>
</dbReference>
<comment type="similarity">
    <text evidence="3">Belongs to the peptidase M50B family.</text>
</comment>
<feature type="transmembrane region" description="Helical" evidence="13">
    <location>
        <begin position="12"/>
        <end position="32"/>
    </location>
</feature>
<dbReference type="PATRIC" id="fig|129848.4.peg.1914"/>
<feature type="transmembrane region" description="Helical" evidence="13">
    <location>
        <begin position="184"/>
        <end position="204"/>
    </location>
</feature>
<evidence type="ECO:0000256" key="11">
    <source>
        <dbReference type="ARBA" id="ARBA00023049"/>
    </source>
</evidence>
<keyword evidence="4" id="KW-1003">Cell membrane</keyword>
<comment type="cofactor">
    <cofactor evidence="1">
        <name>Zn(2+)</name>
        <dbReference type="ChEBI" id="CHEBI:29105"/>
    </cofactor>
</comment>
<evidence type="ECO:0000256" key="6">
    <source>
        <dbReference type="ARBA" id="ARBA00022692"/>
    </source>
</evidence>
<keyword evidence="11 14" id="KW-0482">Metalloprotease</keyword>
<dbReference type="InterPro" id="IPR044537">
    <property type="entry name" value="Rip2-like"/>
</dbReference>
<comment type="subcellular location">
    <subcellularLocation>
        <location evidence="2">Cell membrane</location>
        <topology evidence="2">Multi-pass membrane protein</topology>
    </subcellularLocation>
</comment>
<dbReference type="PANTHER" id="PTHR35864">
    <property type="entry name" value="ZINC METALLOPROTEASE MJ0611-RELATED"/>
    <property type="match status" value="1"/>
</dbReference>
<dbReference type="EC" id="3.4.24.-" evidence="14"/>
<feature type="transmembrane region" description="Helical" evidence="13">
    <location>
        <begin position="114"/>
        <end position="136"/>
    </location>
</feature>
<keyword evidence="15" id="KW-1185">Reference proteome</keyword>
<evidence type="ECO:0000256" key="2">
    <source>
        <dbReference type="ARBA" id="ARBA00004651"/>
    </source>
</evidence>
<keyword evidence="12 13" id="KW-0472">Membrane</keyword>
<dbReference type="GO" id="GO:0005886">
    <property type="term" value="C:plasma membrane"/>
    <property type="evidence" value="ECO:0007669"/>
    <property type="project" value="UniProtKB-SubCell"/>
</dbReference>
<dbReference type="GO" id="GO:0046872">
    <property type="term" value="F:metal ion binding"/>
    <property type="evidence" value="ECO:0007669"/>
    <property type="project" value="UniProtKB-KW"/>
</dbReference>
<evidence type="ECO:0000256" key="5">
    <source>
        <dbReference type="ARBA" id="ARBA00022670"/>
    </source>
</evidence>
<proteinExistence type="inferred from homology"/>